<feature type="region of interest" description="Disordered" evidence="1">
    <location>
        <begin position="643"/>
        <end position="668"/>
    </location>
</feature>
<evidence type="ECO:0000259" key="2">
    <source>
        <dbReference type="PROSITE" id="PS50195"/>
    </source>
</evidence>
<evidence type="ECO:0000313" key="3">
    <source>
        <dbReference type="EMBL" id="KAF9330705.1"/>
    </source>
</evidence>
<feature type="region of interest" description="Disordered" evidence="1">
    <location>
        <begin position="372"/>
        <end position="426"/>
    </location>
</feature>
<dbReference type="EMBL" id="JAAAUY010000376">
    <property type="protein sequence ID" value="KAF9330705.1"/>
    <property type="molecule type" value="Genomic_DNA"/>
</dbReference>
<name>A0A9P5SMQ7_9FUNG</name>
<feature type="region of interest" description="Disordered" evidence="1">
    <location>
        <begin position="1"/>
        <end position="30"/>
    </location>
</feature>
<dbReference type="CDD" id="cd06093">
    <property type="entry name" value="PX_domain"/>
    <property type="match status" value="1"/>
</dbReference>
<evidence type="ECO:0000256" key="1">
    <source>
        <dbReference type="SAM" id="MobiDB-lite"/>
    </source>
</evidence>
<dbReference type="PROSITE" id="PS50195">
    <property type="entry name" value="PX"/>
    <property type="match status" value="1"/>
</dbReference>
<gene>
    <name evidence="3" type="ORF">BG006_006349</name>
</gene>
<comment type="caution">
    <text evidence="3">The sequence shown here is derived from an EMBL/GenBank/DDBJ whole genome shotgun (WGS) entry which is preliminary data.</text>
</comment>
<dbReference type="AlphaFoldDB" id="A0A9P5SMQ7"/>
<protein>
    <recommendedName>
        <fullName evidence="2">PX domain-containing protein</fullName>
    </recommendedName>
</protein>
<organism evidence="3 4">
    <name type="scientific">Podila minutissima</name>
    <dbReference type="NCBI Taxonomy" id="64525"/>
    <lineage>
        <taxon>Eukaryota</taxon>
        <taxon>Fungi</taxon>
        <taxon>Fungi incertae sedis</taxon>
        <taxon>Mucoromycota</taxon>
        <taxon>Mortierellomycotina</taxon>
        <taxon>Mortierellomycetes</taxon>
        <taxon>Mortierellales</taxon>
        <taxon>Mortierellaceae</taxon>
        <taxon>Podila</taxon>
    </lineage>
</organism>
<dbReference type="Pfam" id="PF00787">
    <property type="entry name" value="PX"/>
    <property type="match status" value="1"/>
</dbReference>
<proteinExistence type="predicted"/>
<dbReference type="InterPro" id="IPR036871">
    <property type="entry name" value="PX_dom_sf"/>
</dbReference>
<sequence length="848" mass="93220">MSSSLRNRPSHISYDNNALDNNNKSSAKRARAVSCESTGVSRFRLSTSMFYSRRSLSVITNKSGSSPYRDSNSNSSKSSQRNILSIYSGHGAASSSSTTLVGFYSAAKLAPPVAGANVEEYVRSREDGMVMYVIQVHPHNVNLPFLDKMPIPRKTYSIYRQYEDIVGFAEQLEEEFPWLRTSQASGHPPSSCLRDKSFSPPWLVLKARSPSPVCNGELECTQRKESLNRYLTELFSYSPVVTQSRLVAEFFGIWKTDLEFRLNHRDDDPLALHSLFTLPFQTASLQSSTAPATPPFPVLSYTRMDVDSKLSEPFSPGLMSSSVGTIFPSPPSSPGMSATSSRKGSLWCPAETTPFSLPTEALSHKSSFLKLPSPSGSFHDSDDSDDDGEDNESHSDDESDYSDTDSEYDSGPDEYSPHGSHGSESVYERVESIEDFNSLLHAPAAMFRKLRKAASLQNLGGHSPISIPPRASSPRRERIVVVFPEEHRKPADDVERYVRNSTGTDSSNAPDRFSPQLAFAEDHRLIQNVSKFVPMPITKHSKHNSLTLSDRPLETGGKQSHKHPYQDSHRTQTGKTLSVSSLQSLGPSSSLPAPLQPWLSRVKCPRSEKRGSLYRFLSSSGKDSVLNIATKASASTATLVPYKKSPASPVSVSGLNHRTQSPTYDDADEEVRQWTSLIKTTTRLTGERLLGTSAAKRESSSTSSQPSSRPSSPFSRYSFMWSPSSSTIALARPSGDSAAESPILSVATVPGSLLAGNFSFTFKIILDEETILALQVIEDDPNFVLSVPDLRLRVAKKLTRSQVDVSEAFELVWSAWSGEQVVLKNDGELKRAMQAAQGSRRVTLQCVY</sequence>
<feature type="compositionally biased region" description="Low complexity" evidence="1">
    <location>
        <begin position="577"/>
        <end position="596"/>
    </location>
</feature>
<feature type="compositionally biased region" description="Low complexity" evidence="1">
    <location>
        <begin position="700"/>
        <end position="714"/>
    </location>
</feature>
<feature type="compositionally biased region" description="Polar residues" evidence="1">
    <location>
        <begin position="334"/>
        <end position="343"/>
    </location>
</feature>
<dbReference type="SMART" id="SM00312">
    <property type="entry name" value="PX"/>
    <property type="match status" value="1"/>
</dbReference>
<feature type="compositionally biased region" description="Polar residues" evidence="1">
    <location>
        <begin position="648"/>
        <end position="663"/>
    </location>
</feature>
<reference evidence="3" key="1">
    <citation type="journal article" date="2020" name="Fungal Divers.">
        <title>Resolving the Mortierellaceae phylogeny through synthesis of multi-gene phylogenetics and phylogenomics.</title>
        <authorList>
            <person name="Vandepol N."/>
            <person name="Liber J."/>
            <person name="Desiro A."/>
            <person name="Na H."/>
            <person name="Kennedy M."/>
            <person name="Barry K."/>
            <person name="Grigoriev I.V."/>
            <person name="Miller A.N."/>
            <person name="O'Donnell K."/>
            <person name="Stajich J.E."/>
            <person name="Bonito G."/>
        </authorList>
    </citation>
    <scope>NUCLEOTIDE SEQUENCE</scope>
    <source>
        <strain evidence="3">NVP1</strain>
    </source>
</reference>
<dbReference type="InterPro" id="IPR001683">
    <property type="entry name" value="PX_dom"/>
</dbReference>
<keyword evidence="4" id="KW-1185">Reference proteome</keyword>
<evidence type="ECO:0000313" key="4">
    <source>
        <dbReference type="Proteomes" id="UP000696485"/>
    </source>
</evidence>
<feature type="region of interest" description="Disordered" evidence="1">
    <location>
        <begin position="492"/>
        <end position="513"/>
    </location>
</feature>
<feature type="domain" description="PX" evidence="2">
    <location>
        <begin position="110"/>
        <end position="258"/>
    </location>
</feature>
<feature type="region of interest" description="Disordered" evidence="1">
    <location>
        <begin position="688"/>
        <end position="714"/>
    </location>
</feature>
<dbReference type="Proteomes" id="UP000696485">
    <property type="component" value="Unassembled WGS sequence"/>
</dbReference>
<dbReference type="Gene3D" id="3.30.1520.10">
    <property type="entry name" value="Phox-like domain"/>
    <property type="match status" value="1"/>
</dbReference>
<dbReference type="SUPFAM" id="SSF64268">
    <property type="entry name" value="PX domain"/>
    <property type="match status" value="1"/>
</dbReference>
<feature type="compositionally biased region" description="Polar residues" evidence="1">
    <location>
        <begin position="13"/>
        <end position="25"/>
    </location>
</feature>
<dbReference type="GO" id="GO:0035091">
    <property type="term" value="F:phosphatidylinositol binding"/>
    <property type="evidence" value="ECO:0007669"/>
    <property type="project" value="InterPro"/>
</dbReference>
<feature type="compositionally biased region" description="Acidic residues" evidence="1">
    <location>
        <begin position="397"/>
        <end position="412"/>
    </location>
</feature>
<feature type="region of interest" description="Disordered" evidence="1">
    <location>
        <begin position="540"/>
        <end position="596"/>
    </location>
</feature>
<feature type="region of interest" description="Disordered" evidence="1">
    <location>
        <begin position="325"/>
        <end position="345"/>
    </location>
</feature>
<feature type="compositionally biased region" description="Polar residues" evidence="1">
    <location>
        <begin position="499"/>
        <end position="509"/>
    </location>
</feature>
<accession>A0A9P5SMQ7</accession>